<dbReference type="KEGG" id="pbas:SMSP2_01212"/>
<keyword evidence="1" id="KW-0472">Membrane</keyword>
<evidence type="ECO:0000256" key="1">
    <source>
        <dbReference type="SAM" id="Phobius"/>
    </source>
</evidence>
<dbReference type="EMBL" id="CP019646">
    <property type="protein sequence ID" value="AQQ70850.1"/>
    <property type="molecule type" value="Genomic_DNA"/>
</dbReference>
<accession>A0A1Q2MDV6</accession>
<name>A0A1Q2MDV6_9BACT</name>
<evidence type="ECO:0000313" key="2">
    <source>
        <dbReference type="EMBL" id="AQQ70850.1"/>
    </source>
</evidence>
<keyword evidence="3" id="KW-1185">Reference proteome</keyword>
<feature type="transmembrane region" description="Helical" evidence="1">
    <location>
        <begin position="123"/>
        <end position="147"/>
    </location>
</feature>
<reference evidence="3" key="1">
    <citation type="submission" date="2017-02" db="EMBL/GenBank/DDBJ databases">
        <title>Comparative genomics and description of representatives of a novel lineage of planctomycetes thriving in anoxic sediments.</title>
        <authorList>
            <person name="Spring S."/>
            <person name="Bunk B."/>
            <person name="Sproer C."/>
        </authorList>
    </citation>
    <scope>NUCLEOTIDE SEQUENCE [LARGE SCALE GENOMIC DNA]</scope>
    <source>
        <strain evidence="3">SM-Chi-D1</strain>
    </source>
</reference>
<organism evidence="2 3">
    <name type="scientific">Limihaloglobus sulfuriphilus</name>
    <dbReference type="NCBI Taxonomy" id="1851148"/>
    <lineage>
        <taxon>Bacteria</taxon>
        <taxon>Pseudomonadati</taxon>
        <taxon>Planctomycetota</taxon>
        <taxon>Phycisphaerae</taxon>
        <taxon>Sedimentisphaerales</taxon>
        <taxon>Sedimentisphaeraceae</taxon>
        <taxon>Limihaloglobus</taxon>
    </lineage>
</organism>
<sequence>MISISGLIMSKKNKNELSQKQQIKMQRLLAEWGLEQSQLTEAQKKVISNYVIDSSKQTKSYILIIICAAAMAATAFLKVFETYHLLRRAFDEKVILYKIVTEEIDHVVDLNTFKYMVLQHFGAVSFATGFTVFAVAIICMLIITCLWSRQQKSTIHVLLDSIAEKSK</sequence>
<keyword evidence="1" id="KW-0812">Transmembrane</keyword>
<dbReference type="STRING" id="1851148.SMSP2_01212"/>
<gene>
    <name evidence="2" type="ORF">SMSP2_01212</name>
</gene>
<evidence type="ECO:0000313" key="3">
    <source>
        <dbReference type="Proteomes" id="UP000188181"/>
    </source>
</evidence>
<keyword evidence="1" id="KW-1133">Transmembrane helix</keyword>
<dbReference type="Proteomes" id="UP000188181">
    <property type="component" value="Chromosome"/>
</dbReference>
<protein>
    <submittedName>
        <fullName evidence="2">Uncharacterized protein</fullName>
    </submittedName>
</protein>
<proteinExistence type="predicted"/>
<dbReference type="AlphaFoldDB" id="A0A1Q2MDV6"/>
<feature type="transmembrane region" description="Helical" evidence="1">
    <location>
        <begin position="61"/>
        <end position="80"/>
    </location>
</feature>